<feature type="compositionally biased region" description="Polar residues" evidence="1">
    <location>
        <begin position="63"/>
        <end position="87"/>
    </location>
</feature>
<name>A0A445ARY6_ARAHY</name>
<keyword evidence="3" id="KW-1185">Reference proteome</keyword>
<sequence length="250" mass="27181">MCYLGQQNKGVVHVYYEHGVSEPLYIEEAEAVSSKEKELLVIQDLNPTPNPITNDNAEPIPTTAASIPTSAPNDSTIPTQKPDSTTKLPPISITVSKPAKKIHPHPTATPMSNPNPPPKTVTQPSKTKPKNPPKKMSLPTEMPKPWSKSKETKKSVVPRRGTRNVKSAAPKQNGRRPLTRAAASGTSVRRNGKRKQPQTEHVALSSSEDSSDSEASDGCEEDKPYRPDGDLVSSEEDVGVERLAGKKRQM</sequence>
<dbReference type="AlphaFoldDB" id="A0A445ARY6"/>
<gene>
    <name evidence="2" type="ORF">Ahy_B01g053541</name>
</gene>
<proteinExistence type="predicted"/>
<organism evidence="2 3">
    <name type="scientific">Arachis hypogaea</name>
    <name type="common">Peanut</name>
    <dbReference type="NCBI Taxonomy" id="3818"/>
    <lineage>
        <taxon>Eukaryota</taxon>
        <taxon>Viridiplantae</taxon>
        <taxon>Streptophyta</taxon>
        <taxon>Embryophyta</taxon>
        <taxon>Tracheophyta</taxon>
        <taxon>Spermatophyta</taxon>
        <taxon>Magnoliopsida</taxon>
        <taxon>eudicotyledons</taxon>
        <taxon>Gunneridae</taxon>
        <taxon>Pentapetalae</taxon>
        <taxon>rosids</taxon>
        <taxon>fabids</taxon>
        <taxon>Fabales</taxon>
        <taxon>Fabaceae</taxon>
        <taxon>Papilionoideae</taxon>
        <taxon>50 kb inversion clade</taxon>
        <taxon>dalbergioids sensu lato</taxon>
        <taxon>Dalbergieae</taxon>
        <taxon>Pterocarpus clade</taxon>
        <taxon>Arachis</taxon>
    </lineage>
</organism>
<evidence type="ECO:0000256" key="1">
    <source>
        <dbReference type="SAM" id="MobiDB-lite"/>
    </source>
</evidence>
<evidence type="ECO:0000313" key="3">
    <source>
        <dbReference type="Proteomes" id="UP000289738"/>
    </source>
</evidence>
<dbReference type="Proteomes" id="UP000289738">
    <property type="component" value="Chromosome B01"/>
</dbReference>
<evidence type="ECO:0000313" key="2">
    <source>
        <dbReference type="EMBL" id="RYR29199.1"/>
    </source>
</evidence>
<feature type="compositionally biased region" description="Acidic residues" evidence="1">
    <location>
        <begin position="209"/>
        <end position="220"/>
    </location>
</feature>
<feature type="region of interest" description="Disordered" evidence="1">
    <location>
        <begin position="47"/>
        <end position="250"/>
    </location>
</feature>
<comment type="caution">
    <text evidence="2">The sequence shown here is derived from an EMBL/GenBank/DDBJ whole genome shotgun (WGS) entry which is preliminary data.</text>
</comment>
<feature type="compositionally biased region" description="Polar residues" evidence="1">
    <location>
        <begin position="47"/>
        <end position="56"/>
    </location>
</feature>
<accession>A0A445ARY6</accession>
<dbReference type="EMBL" id="SDMP01000011">
    <property type="protein sequence ID" value="RYR29199.1"/>
    <property type="molecule type" value="Genomic_DNA"/>
</dbReference>
<reference evidence="2 3" key="1">
    <citation type="submission" date="2019-01" db="EMBL/GenBank/DDBJ databases">
        <title>Sequencing of cultivated peanut Arachis hypogaea provides insights into genome evolution and oil improvement.</title>
        <authorList>
            <person name="Chen X."/>
        </authorList>
    </citation>
    <scope>NUCLEOTIDE SEQUENCE [LARGE SCALE GENOMIC DNA]</scope>
    <source>
        <strain evidence="3">cv. Fuhuasheng</strain>
        <tissue evidence="2">Leaves</tissue>
    </source>
</reference>
<protein>
    <submittedName>
        <fullName evidence="2">Uncharacterized protein</fullName>
    </submittedName>
</protein>